<dbReference type="OrthoDB" id="4364at2759"/>
<feature type="transmembrane region" description="Helical" evidence="8">
    <location>
        <begin position="141"/>
        <end position="161"/>
    </location>
</feature>
<sequence>MAIDLFDAPAFFIILRETLECSMILSILFGLIDRFIPSENQQLKVVLKKRIWIGIGFGFFVSIVTSVIFIAIFYIIEKNNWEQTSEIWEAIFSFLATVLMTTMAFSMLKVTIWKDKIEKRLNDILANYIHSDRRYQLPLSLLPFTIICRESLETFILITGIGLNHPHSSASSLPIAIFLGFFMGILIGYLIYRGFKKISLYVFFVSTTTLLFFMGAGFFSTACDEIQGAIGSKKIILWELNCCDPSKQPGWAIAEQLFGWRNKATVASTIGYFVYWIVVIIYVLLVSICGNHNSNSIQQEQQVPPSENNITTQEETQEISSPSSSQLHFLS</sequence>
<feature type="compositionally biased region" description="Low complexity" evidence="7">
    <location>
        <begin position="306"/>
        <end position="325"/>
    </location>
</feature>
<evidence type="ECO:0000313" key="9">
    <source>
        <dbReference type="EMBL" id="RIA86570.1"/>
    </source>
</evidence>
<proteinExistence type="inferred from homology"/>
<evidence type="ECO:0000313" key="10">
    <source>
        <dbReference type="Proteomes" id="UP000265703"/>
    </source>
</evidence>
<organism evidence="9 10">
    <name type="scientific">Glomus cerebriforme</name>
    <dbReference type="NCBI Taxonomy" id="658196"/>
    <lineage>
        <taxon>Eukaryota</taxon>
        <taxon>Fungi</taxon>
        <taxon>Fungi incertae sedis</taxon>
        <taxon>Mucoromycota</taxon>
        <taxon>Glomeromycotina</taxon>
        <taxon>Glomeromycetes</taxon>
        <taxon>Glomerales</taxon>
        <taxon>Glomeraceae</taxon>
        <taxon>Glomus</taxon>
    </lineage>
</organism>
<dbReference type="EMBL" id="QKYT01000356">
    <property type="protein sequence ID" value="RIA86570.1"/>
    <property type="molecule type" value="Genomic_DNA"/>
</dbReference>
<dbReference type="PANTHER" id="PTHR31632:SF2">
    <property type="entry name" value="PLASMA MEMBRANE IRON PERMEASE"/>
    <property type="match status" value="1"/>
</dbReference>
<evidence type="ECO:0000256" key="1">
    <source>
        <dbReference type="ARBA" id="ARBA00004141"/>
    </source>
</evidence>
<dbReference type="GO" id="GO:0015093">
    <property type="term" value="F:ferrous iron transmembrane transporter activity"/>
    <property type="evidence" value="ECO:0007669"/>
    <property type="project" value="TreeGrafter"/>
</dbReference>
<reference evidence="9 10" key="1">
    <citation type="submission" date="2018-06" db="EMBL/GenBank/DDBJ databases">
        <title>Comparative genomics reveals the genomic features of Rhizophagus irregularis, R. cerebriforme, R. diaphanum and Gigaspora rosea, and their symbiotic lifestyle signature.</title>
        <authorList>
            <person name="Morin E."/>
            <person name="San Clemente H."/>
            <person name="Chen E.C.H."/>
            <person name="De La Providencia I."/>
            <person name="Hainaut M."/>
            <person name="Kuo A."/>
            <person name="Kohler A."/>
            <person name="Murat C."/>
            <person name="Tang N."/>
            <person name="Roy S."/>
            <person name="Loubradou J."/>
            <person name="Henrissat B."/>
            <person name="Grigoriev I.V."/>
            <person name="Corradi N."/>
            <person name="Roux C."/>
            <person name="Martin F.M."/>
        </authorList>
    </citation>
    <scope>NUCLEOTIDE SEQUENCE [LARGE SCALE GENOMIC DNA]</scope>
    <source>
        <strain evidence="9 10">DAOM 227022</strain>
    </source>
</reference>
<dbReference type="PANTHER" id="PTHR31632">
    <property type="entry name" value="IRON TRANSPORTER FTH1"/>
    <property type="match status" value="1"/>
</dbReference>
<keyword evidence="3" id="KW-0408">Iron</keyword>
<gene>
    <name evidence="9" type="ORF">C1645_829082</name>
</gene>
<dbReference type="AlphaFoldDB" id="A0A397SK51"/>
<keyword evidence="5 8" id="KW-1133">Transmembrane helix</keyword>
<name>A0A397SK51_9GLOM</name>
<comment type="subcellular location">
    <subcellularLocation>
        <location evidence="1">Membrane</location>
        <topology evidence="1">Multi-pass membrane protein</topology>
    </subcellularLocation>
</comment>
<evidence type="ECO:0000256" key="3">
    <source>
        <dbReference type="ARBA" id="ARBA00022496"/>
    </source>
</evidence>
<comment type="caution">
    <text evidence="9">The sequence shown here is derived from an EMBL/GenBank/DDBJ whole genome shotgun (WGS) entry which is preliminary data.</text>
</comment>
<evidence type="ECO:0000256" key="4">
    <source>
        <dbReference type="ARBA" id="ARBA00022692"/>
    </source>
</evidence>
<dbReference type="Pfam" id="PF03239">
    <property type="entry name" value="FTR1"/>
    <property type="match status" value="1"/>
</dbReference>
<feature type="transmembrane region" description="Helical" evidence="8">
    <location>
        <begin position="270"/>
        <end position="289"/>
    </location>
</feature>
<dbReference type="InterPro" id="IPR004923">
    <property type="entry name" value="FTR1/Fip1/EfeU"/>
</dbReference>
<evidence type="ECO:0000256" key="2">
    <source>
        <dbReference type="ARBA" id="ARBA00008333"/>
    </source>
</evidence>
<feature type="transmembrane region" description="Helical" evidence="8">
    <location>
        <begin position="52"/>
        <end position="75"/>
    </location>
</feature>
<evidence type="ECO:0000256" key="8">
    <source>
        <dbReference type="SAM" id="Phobius"/>
    </source>
</evidence>
<feature type="transmembrane region" description="Helical" evidence="8">
    <location>
        <begin position="87"/>
        <end position="110"/>
    </location>
</feature>
<keyword evidence="3" id="KW-0410">Iron transport</keyword>
<comment type="similarity">
    <text evidence="2">Belongs to the oxidase-dependent Fe transporter (OFeT) (TC 9.A.10.1) family.</text>
</comment>
<accession>A0A397SK51</accession>
<dbReference type="GO" id="GO:0033573">
    <property type="term" value="C:high-affinity iron permease complex"/>
    <property type="evidence" value="ECO:0007669"/>
    <property type="project" value="InterPro"/>
</dbReference>
<keyword evidence="10" id="KW-1185">Reference proteome</keyword>
<feature type="transmembrane region" description="Helical" evidence="8">
    <location>
        <begin position="173"/>
        <end position="192"/>
    </location>
</feature>
<feature type="region of interest" description="Disordered" evidence="7">
    <location>
        <begin position="298"/>
        <end position="331"/>
    </location>
</feature>
<feature type="transmembrane region" description="Helical" evidence="8">
    <location>
        <begin position="12"/>
        <end position="32"/>
    </location>
</feature>
<evidence type="ECO:0000256" key="5">
    <source>
        <dbReference type="ARBA" id="ARBA00022989"/>
    </source>
</evidence>
<dbReference type="Proteomes" id="UP000265703">
    <property type="component" value="Unassembled WGS sequence"/>
</dbReference>
<feature type="transmembrane region" description="Helical" evidence="8">
    <location>
        <begin position="199"/>
        <end position="219"/>
    </location>
</feature>
<keyword evidence="3" id="KW-0406">Ion transport</keyword>
<evidence type="ECO:0000256" key="6">
    <source>
        <dbReference type="ARBA" id="ARBA00023136"/>
    </source>
</evidence>
<dbReference type="STRING" id="658196.A0A397SK51"/>
<keyword evidence="3" id="KW-0813">Transport</keyword>
<keyword evidence="4 8" id="KW-0812">Transmembrane</keyword>
<protein>
    <submittedName>
        <fullName evidence="9">Iron permease FTR1/Fip1/EfeU</fullName>
    </submittedName>
</protein>
<evidence type="ECO:0000256" key="7">
    <source>
        <dbReference type="SAM" id="MobiDB-lite"/>
    </source>
</evidence>
<keyword evidence="6 8" id="KW-0472">Membrane</keyword>